<organism evidence="1 2">
    <name type="scientific">Neophaeococcomyces mojaviensis</name>
    <dbReference type="NCBI Taxonomy" id="3383035"/>
    <lineage>
        <taxon>Eukaryota</taxon>
        <taxon>Fungi</taxon>
        <taxon>Dikarya</taxon>
        <taxon>Ascomycota</taxon>
        <taxon>Pezizomycotina</taxon>
        <taxon>Eurotiomycetes</taxon>
        <taxon>Chaetothyriomycetidae</taxon>
        <taxon>Chaetothyriales</taxon>
        <taxon>Chaetothyriales incertae sedis</taxon>
        <taxon>Neophaeococcomyces</taxon>
    </lineage>
</organism>
<protein>
    <submittedName>
        <fullName evidence="1">Uncharacterized protein</fullName>
    </submittedName>
</protein>
<reference evidence="1" key="1">
    <citation type="submission" date="2022-10" db="EMBL/GenBank/DDBJ databases">
        <title>Culturing micro-colonial fungi from biological soil crusts in the Mojave desert and describing Neophaeococcomyces mojavensis, and introducing the new genera and species Taxawa tesnikishii.</title>
        <authorList>
            <person name="Kurbessoian T."/>
            <person name="Stajich J.E."/>
        </authorList>
    </citation>
    <scope>NUCLEOTIDE SEQUENCE</scope>
    <source>
        <strain evidence="1">JES_112</strain>
    </source>
</reference>
<accession>A0ACC3A910</accession>
<dbReference type="EMBL" id="JAPDRQ010000067">
    <property type="protein sequence ID" value="KAJ9657233.1"/>
    <property type="molecule type" value="Genomic_DNA"/>
</dbReference>
<sequence length="588" mass="65601">MDNMLDRIEKQRVLLEENVAKLRKALRHWQTLELDYEGLKDEFQVLPEKTTTKAQFLEAAHDFGPETVDDKELHELIESKGQSRLPSQVVDTLTKRIEYVRRNVESLRKQLATLEKERNAVLLAQNSDHAQSEVEGDLEHAEITEQLDEEGNVLSSHVQRVDDTATKVLDVMDRGMKPGPEQSSASKEDANDTKPTTNPRSRVETASGTLNDSNGIKQEGETSLSEKPDHDSDEDSSLSEPASESTPFDTTANLTLQPTNPDDDENEARLRQEMLQYGLPEVGNIVAELELAEGDGFDDFDDIDDDTSDPEDEYDDSDDEESEDEYGRSKRPAMSAKYRRKMEELQKRLSVKMENVGPSSNLPAEIKESNDRPSAAVAARKAAIARQDALKTAIKEKDDSNTGPPQKKPKKKVAFAPALDIAKTPPKDTSISKSRVINENITERTTIDTQDTELPKPARISRFKATRAAQPQTPLMPPPMELPRGKQDAPEGPAGKTIAETLIERPGPKNASDVPAPDGDDFDEELQKRQIALEHHRLRNRMIHEQGGYVGGGELENWGEEYAAPTVEDEKTGQPRKISRFKAARMKG</sequence>
<name>A0ACC3A910_9EURO</name>
<gene>
    <name evidence="1" type="ORF">H2198_004459</name>
</gene>
<keyword evidence="2" id="KW-1185">Reference proteome</keyword>
<proteinExistence type="predicted"/>
<evidence type="ECO:0000313" key="2">
    <source>
        <dbReference type="Proteomes" id="UP001172386"/>
    </source>
</evidence>
<evidence type="ECO:0000313" key="1">
    <source>
        <dbReference type="EMBL" id="KAJ9657233.1"/>
    </source>
</evidence>
<dbReference type="Proteomes" id="UP001172386">
    <property type="component" value="Unassembled WGS sequence"/>
</dbReference>
<comment type="caution">
    <text evidence="1">The sequence shown here is derived from an EMBL/GenBank/DDBJ whole genome shotgun (WGS) entry which is preliminary data.</text>
</comment>